<name>A0ABS2NQX6_9FIRM</name>
<accession>A0ABS2NQX6</accession>
<feature type="domain" description="Phosphagen kinase C-terminal" evidence="8">
    <location>
        <begin position="14"/>
        <end position="245"/>
    </location>
</feature>
<feature type="binding site" evidence="5 6">
    <location>
        <begin position="167"/>
        <end position="171"/>
    </location>
    <ligand>
        <name>ATP</name>
        <dbReference type="ChEBI" id="CHEBI:30616"/>
    </ligand>
</feature>
<feature type="binding site" evidence="5 6">
    <location>
        <position position="82"/>
    </location>
    <ligand>
        <name>ATP</name>
        <dbReference type="ChEBI" id="CHEBI:30616"/>
    </ligand>
</feature>
<protein>
    <recommendedName>
        <fullName evidence="5">Protein-arginine kinase</fullName>
        <ecNumber evidence="5">2.7.14.1</ecNumber>
    </recommendedName>
</protein>
<dbReference type="SUPFAM" id="SSF55931">
    <property type="entry name" value="Glutamine synthetase/guanido kinase"/>
    <property type="match status" value="1"/>
</dbReference>
<feature type="binding site" evidence="5 6">
    <location>
        <begin position="198"/>
        <end position="203"/>
    </location>
    <ligand>
        <name>ATP</name>
        <dbReference type="ChEBI" id="CHEBI:30616"/>
    </ligand>
</feature>
<sequence>MSEWMKKTGPESDIVISSRIRIARNLEETPFPYLLDEARGEEVVQRVYQAVIEGNSALKDDFKLLSMKDLDKIERLKYIEKHLISPDLAKNTTQGNMLVNRQESISIMLNEEDHIRIQCILPGFQLDETWNLADKIDDLIEEKVKYAFDEQLGYLTSCPTNLGTGIRASVMMHLPVLNMTGYINNIFHASNQIGITIRGIYGEGTEFLGNIFQISNQVTLGITEEEIIKNLKAVVTQILQKERMMRGTLLEEKSIELEDRIFRSYGILKSARIINATEAMKLISDVKLGVCLGLLKDTTLTLENMNYLMAMIQLGHMQSHFKMELKDHERDVKRADFIRSIL</sequence>
<evidence type="ECO:0000256" key="5">
    <source>
        <dbReference type="HAMAP-Rule" id="MF_00602"/>
    </source>
</evidence>
<keyword evidence="3 5" id="KW-0418">Kinase</keyword>
<feature type="binding site" evidence="5 6">
    <location>
        <begin position="17"/>
        <end position="21"/>
    </location>
    <ligand>
        <name>ATP</name>
        <dbReference type="ChEBI" id="CHEBI:30616"/>
    </ligand>
</feature>
<proteinExistence type="inferred from homology"/>
<evidence type="ECO:0000256" key="7">
    <source>
        <dbReference type="RuleBase" id="RU000505"/>
    </source>
</evidence>
<keyword evidence="4 5" id="KW-0067">ATP-binding</keyword>
<dbReference type="CDD" id="cd07930">
    <property type="entry name" value="bacterial_phosphagen_kinase"/>
    <property type="match status" value="1"/>
</dbReference>
<dbReference type="NCBIfam" id="NF002194">
    <property type="entry name" value="PRK01059.1-4"/>
    <property type="match status" value="1"/>
</dbReference>
<evidence type="ECO:0000256" key="2">
    <source>
        <dbReference type="ARBA" id="ARBA00022741"/>
    </source>
</evidence>
<dbReference type="Gene3D" id="3.30.590.10">
    <property type="entry name" value="Glutamine synthetase/guanido kinase, catalytic domain"/>
    <property type="match status" value="1"/>
</dbReference>
<dbReference type="PROSITE" id="PS00112">
    <property type="entry name" value="PHOSPHAGEN_KINASE"/>
    <property type="match status" value="1"/>
</dbReference>
<evidence type="ECO:0000256" key="3">
    <source>
        <dbReference type="ARBA" id="ARBA00022777"/>
    </source>
</evidence>
<keyword evidence="5" id="KW-0021">Allosteric enzyme</keyword>
<gene>
    <name evidence="5" type="primary">mcsB</name>
    <name evidence="9" type="ORF">JOC73_001912</name>
</gene>
<dbReference type="PROSITE" id="PS51510">
    <property type="entry name" value="PHOSPHAGEN_KINASE_C"/>
    <property type="match status" value="1"/>
</dbReference>
<comment type="similarity">
    <text evidence="5 6 7">Belongs to the ATP:guanido phosphotransferase family.</text>
</comment>
<evidence type="ECO:0000256" key="6">
    <source>
        <dbReference type="PROSITE-ProRule" id="PRU00843"/>
    </source>
</evidence>
<dbReference type="Proteomes" id="UP001314796">
    <property type="component" value="Unassembled WGS sequence"/>
</dbReference>
<comment type="function">
    <text evidence="5">Catalyzes the specific phosphorylation of arginine residues in proteins.</text>
</comment>
<keyword evidence="2 5" id="KW-0547">Nucleotide-binding</keyword>
<dbReference type="Pfam" id="PF00217">
    <property type="entry name" value="ATP-gua_Ptrans"/>
    <property type="match status" value="1"/>
</dbReference>
<dbReference type="PANTHER" id="PTHR11547">
    <property type="entry name" value="ARGININE OR CREATINE KINASE"/>
    <property type="match status" value="1"/>
</dbReference>
<evidence type="ECO:0000256" key="1">
    <source>
        <dbReference type="ARBA" id="ARBA00022679"/>
    </source>
</evidence>
<dbReference type="GO" id="GO:1990424">
    <property type="term" value="F:protein arginine kinase activity"/>
    <property type="evidence" value="ECO:0007669"/>
    <property type="project" value="UniProtKB-EC"/>
</dbReference>
<comment type="catalytic activity">
    <reaction evidence="5">
        <text>L-arginyl-[protein] + ATP = N(omega)-phospho-L-arginyl-[protein] + ADP + H(+)</text>
        <dbReference type="Rhea" id="RHEA:43384"/>
        <dbReference type="Rhea" id="RHEA-COMP:10532"/>
        <dbReference type="Rhea" id="RHEA-COMP:10533"/>
        <dbReference type="ChEBI" id="CHEBI:15378"/>
        <dbReference type="ChEBI" id="CHEBI:29965"/>
        <dbReference type="ChEBI" id="CHEBI:30616"/>
        <dbReference type="ChEBI" id="CHEBI:83226"/>
        <dbReference type="ChEBI" id="CHEBI:456216"/>
        <dbReference type="EC" id="2.7.14.1"/>
    </reaction>
</comment>
<dbReference type="InterPro" id="IPR014746">
    <property type="entry name" value="Gln_synth/guanido_kin_cat_dom"/>
</dbReference>
<keyword evidence="1 5" id="KW-0808">Transferase</keyword>
<dbReference type="HAMAP" id="MF_00602">
    <property type="entry name" value="Prot_Arg_kinase"/>
    <property type="match status" value="1"/>
</dbReference>
<evidence type="ECO:0000256" key="4">
    <source>
        <dbReference type="ARBA" id="ARBA00022840"/>
    </source>
</evidence>
<dbReference type="InterPro" id="IPR000749">
    <property type="entry name" value="ATP-guanido_PTrfase"/>
</dbReference>
<evidence type="ECO:0000259" key="8">
    <source>
        <dbReference type="PROSITE" id="PS51510"/>
    </source>
</evidence>
<comment type="activity regulation">
    <text evidence="5">Appears to be allosterically activated by the binding of pArg-containing polypeptides to the pArg-binding pocket localized in the C-terminal domain of McsB.</text>
</comment>
<feature type="binding site" evidence="5 6">
    <location>
        <position position="116"/>
    </location>
    <ligand>
        <name>ATP</name>
        <dbReference type="ChEBI" id="CHEBI:30616"/>
    </ligand>
</feature>
<evidence type="ECO:0000313" key="10">
    <source>
        <dbReference type="Proteomes" id="UP001314796"/>
    </source>
</evidence>
<dbReference type="RefSeq" id="WP_204402429.1">
    <property type="nucleotide sequence ID" value="NZ_JAFBEE010000011.1"/>
</dbReference>
<organism evidence="9 10">
    <name type="scientific">Alkaliphilus hydrothermalis</name>
    <dbReference type="NCBI Taxonomy" id="1482730"/>
    <lineage>
        <taxon>Bacteria</taxon>
        <taxon>Bacillati</taxon>
        <taxon>Bacillota</taxon>
        <taxon>Clostridia</taxon>
        <taxon>Peptostreptococcales</taxon>
        <taxon>Natronincolaceae</taxon>
        <taxon>Alkaliphilus</taxon>
    </lineage>
</organism>
<keyword evidence="10" id="KW-1185">Reference proteome</keyword>
<reference evidence="9 10" key="1">
    <citation type="submission" date="2021-01" db="EMBL/GenBank/DDBJ databases">
        <title>Genomic Encyclopedia of Type Strains, Phase IV (KMG-IV): sequencing the most valuable type-strain genomes for metagenomic binning, comparative biology and taxonomic classification.</title>
        <authorList>
            <person name="Goeker M."/>
        </authorList>
    </citation>
    <scope>NUCLEOTIDE SEQUENCE [LARGE SCALE GENOMIC DNA]</scope>
    <source>
        <strain evidence="9 10">DSM 25890</strain>
    </source>
</reference>
<comment type="caution">
    <text evidence="9">The sequence shown here is derived from an EMBL/GenBank/DDBJ whole genome shotgun (WGS) entry which is preliminary data.</text>
</comment>
<dbReference type="PANTHER" id="PTHR11547:SF38">
    <property type="entry name" value="ARGININE KINASE 1-RELATED"/>
    <property type="match status" value="1"/>
</dbReference>
<dbReference type="EC" id="2.7.14.1" evidence="5"/>
<evidence type="ECO:0000313" key="9">
    <source>
        <dbReference type="EMBL" id="MBM7615343.1"/>
    </source>
</evidence>
<dbReference type="InterPro" id="IPR022414">
    <property type="entry name" value="ATP-guanido_PTrfase_cat"/>
</dbReference>
<feature type="short sequence motif" description="RDXXRA motif of the pArg binding pocket involved in allosteric regulation" evidence="5">
    <location>
        <begin position="330"/>
        <end position="335"/>
    </location>
</feature>
<dbReference type="InterPro" id="IPR022415">
    <property type="entry name" value="ATP-guanido_PTrfase_AS"/>
</dbReference>
<dbReference type="InterPro" id="IPR023660">
    <property type="entry name" value="Arg_Kinase"/>
</dbReference>
<dbReference type="EMBL" id="JAFBEE010000011">
    <property type="protein sequence ID" value="MBM7615343.1"/>
    <property type="molecule type" value="Genomic_DNA"/>
</dbReference>